<keyword evidence="7" id="KW-0408">Iron</keyword>
<evidence type="ECO:0000256" key="3">
    <source>
        <dbReference type="ARBA" id="ARBA00022692"/>
    </source>
</evidence>
<dbReference type="EC" id="1.14.16.5" evidence="11"/>
<dbReference type="GO" id="GO:0005789">
    <property type="term" value="C:endoplasmic reticulum membrane"/>
    <property type="evidence" value="ECO:0007669"/>
    <property type="project" value="UniProtKB-SubCell"/>
</dbReference>
<reference evidence="17" key="1">
    <citation type="submission" date="2024-06" db="UniProtKB">
        <authorList>
            <consortium name="RefSeq"/>
        </authorList>
    </citation>
    <scope>NUCLEOTIDE SEQUENCE [LARGE SCALE GENOMIC DNA]</scope>
</reference>
<dbReference type="GO" id="GO:0006643">
    <property type="term" value="P:membrane lipid metabolic process"/>
    <property type="evidence" value="ECO:0007669"/>
    <property type="project" value="TreeGrafter"/>
</dbReference>
<evidence type="ECO:0000256" key="2">
    <source>
        <dbReference type="ARBA" id="ARBA00004477"/>
    </source>
</evidence>
<feature type="transmembrane region" description="Helical" evidence="14">
    <location>
        <begin position="358"/>
        <end position="378"/>
    </location>
</feature>
<evidence type="ECO:0000256" key="12">
    <source>
        <dbReference type="ARBA" id="ARBA00040992"/>
    </source>
</evidence>
<comment type="cofactor">
    <cofactor evidence="1">
        <name>Fe cation</name>
        <dbReference type="ChEBI" id="CHEBI:24875"/>
    </cofactor>
</comment>
<comment type="similarity">
    <text evidence="10">Belongs to the sterol desaturase family. TMEM195 subfamily.</text>
</comment>
<dbReference type="InterPro" id="IPR056853">
    <property type="entry name" value="AGMP_C"/>
</dbReference>
<dbReference type="Proteomes" id="UP000694844">
    <property type="component" value="Chromosome 1"/>
</dbReference>
<feature type="transmembrane region" description="Helical" evidence="14">
    <location>
        <begin position="390"/>
        <end position="409"/>
    </location>
</feature>
<feature type="domain" description="Alkylglycerol monooxygenase C-terminal" evidence="16">
    <location>
        <begin position="332"/>
        <end position="405"/>
    </location>
</feature>
<gene>
    <name evidence="18" type="primary">LOC111119013</name>
</gene>
<evidence type="ECO:0000256" key="13">
    <source>
        <dbReference type="ARBA" id="ARBA00047556"/>
    </source>
</evidence>
<feature type="transmembrane region" description="Helical" evidence="14">
    <location>
        <begin position="333"/>
        <end position="352"/>
    </location>
</feature>
<keyword evidence="4" id="KW-0256">Endoplasmic reticulum</keyword>
<evidence type="ECO:0000256" key="1">
    <source>
        <dbReference type="ARBA" id="ARBA00001962"/>
    </source>
</evidence>
<feature type="transmembrane region" description="Helical" evidence="14">
    <location>
        <begin position="40"/>
        <end position="57"/>
    </location>
</feature>
<dbReference type="InterPro" id="IPR051689">
    <property type="entry name" value="Sterol_desaturase/TMEM195"/>
</dbReference>
<reference evidence="18" key="2">
    <citation type="submission" date="2025-08" db="UniProtKB">
        <authorList>
            <consortium name="RefSeq"/>
        </authorList>
    </citation>
    <scope>IDENTIFICATION</scope>
    <source>
        <tissue evidence="18">Whole sample</tissue>
    </source>
</reference>
<dbReference type="GO" id="GO:0005506">
    <property type="term" value="F:iron ion binding"/>
    <property type="evidence" value="ECO:0007669"/>
    <property type="project" value="InterPro"/>
</dbReference>
<feature type="transmembrane region" description="Helical" evidence="14">
    <location>
        <begin position="110"/>
        <end position="127"/>
    </location>
</feature>
<name>A0A8B8CFD3_CRAVI</name>
<dbReference type="InterPro" id="IPR006694">
    <property type="entry name" value="Fatty_acid_hydroxylase"/>
</dbReference>
<evidence type="ECO:0000256" key="9">
    <source>
        <dbReference type="ARBA" id="ARBA00023136"/>
    </source>
</evidence>
<comment type="catalytic activity">
    <reaction evidence="13">
        <text>1-O-(1,2-saturated-alkyl)-sn-glycerol + (6R)-L-erythro-5,6,7,8-tetrahydrobiopterin + O2 = a 1-(1-hydroxyalkyl)-sn-glycerol + (6R)-L-erythro-6,7-dihydrobiopterin + H2O</text>
        <dbReference type="Rhea" id="RHEA:36255"/>
        <dbReference type="ChEBI" id="CHEBI:15377"/>
        <dbReference type="ChEBI" id="CHEBI:15379"/>
        <dbReference type="ChEBI" id="CHEBI:43120"/>
        <dbReference type="ChEBI" id="CHEBI:59560"/>
        <dbReference type="ChEBI" id="CHEBI:73418"/>
        <dbReference type="ChEBI" id="CHEBI:83957"/>
        <dbReference type="EC" id="1.14.16.5"/>
    </reaction>
</comment>
<comment type="subcellular location">
    <subcellularLocation>
        <location evidence="2">Endoplasmic reticulum membrane</location>
        <topology evidence="2">Multi-pass membrane protein</topology>
    </subcellularLocation>
</comment>
<keyword evidence="6" id="KW-0560">Oxidoreductase</keyword>
<evidence type="ECO:0000256" key="14">
    <source>
        <dbReference type="SAM" id="Phobius"/>
    </source>
</evidence>
<feature type="transmembrane region" description="Helical" evidence="14">
    <location>
        <begin position="69"/>
        <end position="88"/>
    </location>
</feature>
<dbReference type="PANTHER" id="PTHR21624:SF1">
    <property type="entry name" value="ALKYLGLYCEROL MONOOXYGENASE"/>
    <property type="match status" value="1"/>
</dbReference>
<evidence type="ECO:0000259" key="15">
    <source>
        <dbReference type="Pfam" id="PF04116"/>
    </source>
</evidence>
<keyword evidence="17" id="KW-1185">Reference proteome</keyword>
<organism evidence="17 18">
    <name type="scientific">Crassostrea virginica</name>
    <name type="common">Eastern oyster</name>
    <dbReference type="NCBI Taxonomy" id="6565"/>
    <lineage>
        <taxon>Eukaryota</taxon>
        <taxon>Metazoa</taxon>
        <taxon>Spiralia</taxon>
        <taxon>Lophotrochozoa</taxon>
        <taxon>Mollusca</taxon>
        <taxon>Bivalvia</taxon>
        <taxon>Autobranchia</taxon>
        <taxon>Pteriomorphia</taxon>
        <taxon>Ostreida</taxon>
        <taxon>Ostreoidea</taxon>
        <taxon>Ostreidae</taxon>
        <taxon>Crassostrea</taxon>
    </lineage>
</organism>
<dbReference type="RefSeq" id="XP_022314502.1">
    <property type="nucleotide sequence ID" value="XM_022458794.1"/>
</dbReference>
<keyword evidence="3 14" id="KW-0812">Transmembrane</keyword>
<dbReference type="OrthoDB" id="6354873at2759"/>
<evidence type="ECO:0000313" key="17">
    <source>
        <dbReference type="Proteomes" id="UP000694844"/>
    </source>
</evidence>
<dbReference type="GeneID" id="111119013"/>
<evidence type="ECO:0000256" key="4">
    <source>
        <dbReference type="ARBA" id="ARBA00022824"/>
    </source>
</evidence>
<proteinExistence type="inferred from homology"/>
<feature type="transmembrane region" description="Helical" evidence="14">
    <location>
        <begin position="415"/>
        <end position="433"/>
    </location>
</feature>
<evidence type="ECO:0000256" key="11">
    <source>
        <dbReference type="ARBA" id="ARBA00039026"/>
    </source>
</evidence>
<protein>
    <recommendedName>
        <fullName evidence="12">Alkylglycerol monooxygenase</fullName>
        <ecNumber evidence="11">1.14.16.5</ecNumber>
    </recommendedName>
</protein>
<dbReference type="Pfam" id="PF04116">
    <property type="entry name" value="FA_hydroxylase"/>
    <property type="match status" value="1"/>
</dbReference>
<feature type="domain" description="Fatty acid hydroxylase" evidence="15">
    <location>
        <begin position="113"/>
        <end position="245"/>
    </location>
</feature>
<evidence type="ECO:0000256" key="7">
    <source>
        <dbReference type="ARBA" id="ARBA00023004"/>
    </source>
</evidence>
<sequence length="445" mass="51165">MEGNVLTKVSTGLRRLFYAVTPAETSFPTVDKVPKYVDEAIPFFIGLVILEIPILYWRGKKLPRFNDSFGSLANGLLSLLHGLLFRSVELTTYMWVYKHFNVIDLPWDSAWTWLLGFLGVDFGYYWVHRCGHEVNLMWAGHQTHHSSEDYNLVTALRQSAVHRYVGWMFYLPLALVMPPSVFLVHSQFNLLYQFWIHTETVDTLGPLEWILNTPSHHRVHHGRNRYCIDKNYGGTLIIFDRIFGTFAKEQEEVVYGLVHPLTSWDPINAQLCHLKYMWSVFKETRGMQNKLAVLWKGPGWAPGKPRTGLIEDIPDIHAPQAKFDRQLPLWTNLYIWTHMLLLIVFYGVLAHYKSELSPYITLAGVLFIVLTLSSFGALYDHRPRASLQELLRCAFLLLIVNGTAASSFISSIHGQALIAIYLASCAIWLFVCLRQFSVKFKSKSP</sequence>
<dbReference type="PANTHER" id="PTHR21624">
    <property type="entry name" value="STEROL DESATURASE-RELATED PROTEIN"/>
    <property type="match status" value="1"/>
</dbReference>
<evidence type="ECO:0000256" key="8">
    <source>
        <dbReference type="ARBA" id="ARBA00023098"/>
    </source>
</evidence>
<keyword evidence="9 14" id="KW-0472">Membrane</keyword>
<accession>A0A8B8CFD3</accession>
<evidence type="ECO:0000256" key="10">
    <source>
        <dbReference type="ARBA" id="ARBA00038190"/>
    </source>
</evidence>
<evidence type="ECO:0000259" key="16">
    <source>
        <dbReference type="Pfam" id="PF24858"/>
    </source>
</evidence>
<dbReference type="GO" id="GO:0050479">
    <property type="term" value="F:glyceryl-ether monooxygenase activity"/>
    <property type="evidence" value="ECO:0007669"/>
    <property type="project" value="UniProtKB-EC"/>
</dbReference>
<keyword evidence="5 14" id="KW-1133">Transmembrane helix</keyword>
<evidence type="ECO:0000256" key="5">
    <source>
        <dbReference type="ARBA" id="ARBA00022989"/>
    </source>
</evidence>
<dbReference type="GO" id="GO:0008610">
    <property type="term" value="P:lipid biosynthetic process"/>
    <property type="evidence" value="ECO:0007669"/>
    <property type="project" value="InterPro"/>
</dbReference>
<evidence type="ECO:0000256" key="6">
    <source>
        <dbReference type="ARBA" id="ARBA00023002"/>
    </source>
</evidence>
<keyword evidence="8" id="KW-0443">Lipid metabolism</keyword>
<dbReference type="Pfam" id="PF24858">
    <property type="entry name" value="AGMP_C"/>
    <property type="match status" value="1"/>
</dbReference>
<dbReference type="AlphaFoldDB" id="A0A8B8CFD3"/>
<dbReference type="KEGG" id="cvn:111119013"/>
<evidence type="ECO:0000313" key="18">
    <source>
        <dbReference type="RefSeq" id="XP_022314502.1"/>
    </source>
</evidence>